<accession>A0ACB7T003</accession>
<reference evidence="1" key="1">
    <citation type="submission" date="2020-05" db="EMBL/GenBank/DDBJ databases">
        <title>Large-scale comparative analyses of tick genomes elucidate their genetic diversity and vector capacities.</title>
        <authorList>
            <person name="Jia N."/>
            <person name="Wang J."/>
            <person name="Shi W."/>
            <person name="Du L."/>
            <person name="Sun Y."/>
            <person name="Zhan W."/>
            <person name="Jiang J."/>
            <person name="Wang Q."/>
            <person name="Zhang B."/>
            <person name="Ji P."/>
            <person name="Sakyi L.B."/>
            <person name="Cui X."/>
            <person name="Yuan T."/>
            <person name="Jiang B."/>
            <person name="Yang W."/>
            <person name="Lam T.T.-Y."/>
            <person name="Chang Q."/>
            <person name="Ding S."/>
            <person name="Wang X."/>
            <person name="Zhu J."/>
            <person name="Ruan X."/>
            <person name="Zhao L."/>
            <person name="Wei J."/>
            <person name="Que T."/>
            <person name="Du C."/>
            <person name="Cheng J."/>
            <person name="Dai P."/>
            <person name="Han X."/>
            <person name="Huang E."/>
            <person name="Gao Y."/>
            <person name="Liu J."/>
            <person name="Shao H."/>
            <person name="Ye R."/>
            <person name="Li L."/>
            <person name="Wei W."/>
            <person name="Wang X."/>
            <person name="Wang C."/>
            <person name="Yang T."/>
            <person name="Huo Q."/>
            <person name="Li W."/>
            <person name="Guo W."/>
            <person name="Chen H."/>
            <person name="Zhou L."/>
            <person name="Ni X."/>
            <person name="Tian J."/>
            <person name="Zhou Y."/>
            <person name="Sheng Y."/>
            <person name="Liu T."/>
            <person name="Pan Y."/>
            <person name="Xia L."/>
            <person name="Li J."/>
            <person name="Zhao F."/>
            <person name="Cao W."/>
        </authorList>
    </citation>
    <scope>NUCLEOTIDE SEQUENCE</scope>
    <source>
        <strain evidence="1">Hyas-2018</strain>
    </source>
</reference>
<comment type="caution">
    <text evidence="1">The sequence shown here is derived from an EMBL/GenBank/DDBJ whole genome shotgun (WGS) entry which is preliminary data.</text>
</comment>
<protein>
    <submittedName>
        <fullName evidence="1">Uncharacterized protein</fullName>
    </submittedName>
</protein>
<gene>
    <name evidence="1" type="ORF">HPB50_026451</name>
</gene>
<evidence type="ECO:0000313" key="2">
    <source>
        <dbReference type="Proteomes" id="UP000821845"/>
    </source>
</evidence>
<sequence>MSRIQEYEGTLELDDGCTSNCERREILVCREHKTQVASPSDATLEIQAEVCLKCEQFLDSSHLPQESGQRNPVYLEYESIFNCEALVKAEKRTSMVISL</sequence>
<proteinExistence type="predicted"/>
<dbReference type="EMBL" id="CM023482">
    <property type="protein sequence ID" value="KAH6940255.1"/>
    <property type="molecule type" value="Genomic_DNA"/>
</dbReference>
<name>A0ACB7T003_HYAAI</name>
<keyword evidence="2" id="KW-1185">Reference proteome</keyword>
<evidence type="ECO:0000313" key="1">
    <source>
        <dbReference type="EMBL" id="KAH6940255.1"/>
    </source>
</evidence>
<dbReference type="Proteomes" id="UP000821845">
    <property type="component" value="Chromosome 2"/>
</dbReference>
<organism evidence="1 2">
    <name type="scientific">Hyalomma asiaticum</name>
    <name type="common">Tick</name>
    <dbReference type="NCBI Taxonomy" id="266040"/>
    <lineage>
        <taxon>Eukaryota</taxon>
        <taxon>Metazoa</taxon>
        <taxon>Ecdysozoa</taxon>
        <taxon>Arthropoda</taxon>
        <taxon>Chelicerata</taxon>
        <taxon>Arachnida</taxon>
        <taxon>Acari</taxon>
        <taxon>Parasitiformes</taxon>
        <taxon>Ixodida</taxon>
        <taxon>Ixodoidea</taxon>
        <taxon>Ixodidae</taxon>
        <taxon>Hyalomminae</taxon>
        <taxon>Hyalomma</taxon>
    </lineage>
</organism>